<keyword evidence="2" id="KW-0812">Transmembrane</keyword>
<sequence>MTTATTKPSSTLETPARKPRVTGLGEPTERGKRTAYLRLELKRVTRDLVTMFFVVALPAFMYLLFGASAGWSQQSAGNGNVALYVMISMAAYGAVTATVGVGGTAAVERMQGWGRQLGLTPLGDGTFVAIKATVALLIAILPILVVYVLGAFTGAKGSLMAWAGSAAILVAGAVMFALYGLIFGMAFRSESSVSAASGSLVILGFLGNIFFPLSGFLLDLARFTPLYGYVSLARYPLTGGDVVDTAGNLTHQPLWMPVTNVVVWTVIFAVLATWLVQRSRGRQ</sequence>
<dbReference type="Proteomes" id="UP000030002">
    <property type="component" value="Unassembled WGS sequence"/>
</dbReference>
<dbReference type="AlphaFoldDB" id="A0A0A0JB19"/>
<evidence type="ECO:0000256" key="1">
    <source>
        <dbReference type="SAM" id="MobiDB-lite"/>
    </source>
</evidence>
<feature type="transmembrane region" description="Helical" evidence="2">
    <location>
        <begin position="161"/>
        <end position="187"/>
    </location>
</feature>
<feature type="transmembrane region" description="Helical" evidence="2">
    <location>
        <begin position="48"/>
        <end position="69"/>
    </location>
</feature>
<evidence type="ECO:0000256" key="2">
    <source>
        <dbReference type="SAM" id="Phobius"/>
    </source>
</evidence>
<dbReference type="InterPro" id="IPR000412">
    <property type="entry name" value="ABC_2_transport"/>
</dbReference>
<dbReference type="InterPro" id="IPR051784">
    <property type="entry name" value="Nod_factor_ABC_transporter"/>
</dbReference>
<organism evidence="3 4">
    <name type="scientific">Knoellia sinensis KCTC 19936</name>
    <dbReference type="NCBI Taxonomy" id="1385520"/>
    <lineage>
        <taxon>Bacteria</taxon>
        <taxon>Bacillati</taxon>
        <taxon>Actinomycetota</taxon>
        <taxon>Actinomycetes</taxon>
        <taxon>Micrococcales</taxon>
        <taxon>Intrasporangiaceae</taxon>
        <taxon>Knoellia</taxon>
    </lineage>
</organism>
<feature type="transmembrane region" description="Helical" evidence="2">
    <location>
        <begin position="81"/>
        <end position="107"/>
    </location>
</feature>
<keyword evidence="2" id="KW-0472">Membrane</keyword>
<gene>
    <name evidence="3" type="ORF">N802_00360</name>
</gene>
<feature type="compositionally biased region" description="Polar residues" evidence="1">
    <location>
        <begin position="1"/>
        <end position="13"/>
    </location>
</feature>
<dbReference type="RefSeq" id="WP_245613777.1">
    <property type="nucleotide sequence ID" value="NZ_AVPJ01000001.1"/>
</dbReference>
<feature type="transmembrane region" description="Helical" evidence="2">
    <location>
        <begin position="254"/>
        <end position="276"/>
    </location>
</feature>
<feature type="transmembrane region" description="Helical" evidence="2">
    <location>
        <begin position="199"/>
        <end position="218"/>
    </location>
</feature>
<name>A0A0A0JB19_9MICO</name>
<dbReference type="GO" id="GO:0140359">
    <property type="term" value="F:ABC-type transporter activity"/>
    <property type="evidence" value="ECO:0007669"/>
    <property type="project" value="InterPro"/>
</dbReference>
<dbReference type="eggNOG" id="COG0842">
    <property type="taxonomic scope" value="Bacteria"/>
</dbReference>
<accession>A0A0A0JB19</accession>
<dbReference type="PANTHER" id="PTHR43229">
    <property type="entry name" value="NODULATION PROTEIN J"/>
    <property type="match status" value="1"/>
</dbReference>
<comment type="caution">
    <text evidence="3">The sequence shown here is derived from an EMBL/GenBank/DDBJ whole genome shotgun (WGS) entry which is preliminary data.</text>
</comment>
<feature type="region of interest" description="Disordered" evidence="1">
    <location>
        <begin position="1"/>
        <end position="29"/>
    </location>
</feature>
<dbReference type="EMBL" id="AVPJ01000001">
    <property type="protein sequence ID" value="KGN34585.1"/>
    <property type="molecule type" value="Genomic_DNA"/>
</dbReference>
<dbReference type="PIRSF" id="PIRSF006648">
    <property type="entry name" value="DrrB"/>
    <property type="match status" value="1"/>
</dbReference>
<dbReference type="STRING" id="1385520.N802_00360"/>
<protein>
    <submittedName>
        <fullName evidence="3">ABC transporter</fullName>
    </submittedName>
</protein>
<reference evidence="3 4" key="1">
    <citation type="submission" date="2013-08" db="EMBL/GenBank/DDBJ databases">
        <title>The genome sequence of Knoellia sinensis.</title>
        <authorList>
            <person name="Zhu W."/>
            <person name="Wang G."/>
        </authorList>
    </citation>
    <scope>NUCLEOTIDE SEQUENCE [LARGE SCALE GENOMIC DNA]</scope>
    <source>
        <strain evidence="3 4">KCTC 19936</strain>
    </source>
</reference>
<proteinExistence type="predicted"/>
<feature type="transmembrane region" description="Helical" evidence="2">
    <location>
        <begin position="128"/>
        <end position="149"/>
    </location>
</feature>
<evidence type="ECO:0000313" key="4">
    <source>
        <dbReference type="Proteomes" id="UP000030002"/>
    </source>
</evidence>
<dbReference type="GO" id="GO:0043190">
    <property type="term" value="C:ATP-binding cassette (ABC) transporter complex"/>
    <property type="evidence" value="ECO:0007669"/>
    <property type="project" value="InterPro"/>
</dbReference>
<dbReference type="PANTHER" id="PTHR43229:SF2">
    <property type="entry name" value="NODULATION PROTEIN J"/>
    <property type="match status" value="1"/>
</dbReference>
<evidence type="ECO:0000313" key="3">
    <source>
        <dbReference type="EMBL" id="KGN34585.1"/>
    </source>
</evidence>
<keyword evidence="4" id="KW-1185">Reference proteome</keyword>
<keyword evidence="2" id="KW-1133">Transmembrane helix</keyword>